<dbReference type="GO" id="GO:0016740">
    <property type="term" value="F:transferase activity"/>
    <property type="evidence" value="ECO:0007669"/>
    <property type="project" value="UniProtKB-KW"/>
</dbReference>
<dbReference type="PANTHER" id="PTHR11895:SF176">
    <property type="entry name" value="AMIDASE AMID-RELATED"/>
    <property type="match status" value="1"/>
</dbReference>
<dbReference type="SUPFAM" id="SSF75304">
    <property type="entry name" value="Amidase signature (AS) enzymes"/>
    <property type="match status" value="1"/>
</dbReference>
<name>A0A4R1F6U4_9GAMM</name>
<keyword evidence="3" id="KW-1185">Reference proteome</keyword>
<protein>
    <submittedName>
        <fullName evidence="2">Aspartyl-tRNA(Asn)/glutamyl-tRNA(Gln) amidotransferase subunit A</fullName>
    </submittedName>
</protein>
<dbReference type="OrthoDB" id="8872210at2"/>
<dbReference type="InterPro" id="IPR000120">
    <property type="entry name" value="Amidase"/>
</dbReference>
<dbReference type="InterPro" id="IPR023631">
    <property type="entry name" value="Amidase_dom"/>
</dbReference>
<sequence>MIYKSWSFKDATTRLDTAITRIENNPPELRHVFTQTFIESARNDLNKLECFRDETLCGAIISIKDLLDVEGFVTRSGSTVLSNNPPAKKDADVVDALRNSGAILIGHTNMSEFAYSGLGLNPHYGTPENTLYKDHIPGGSTSGGAVSVATNLCDIAIGTDTGGSLRIPAAFNGIVGFKPSQQSVSLKGCNPLSFSLDSIGPMASSVEACEAAWSVMSGFERKPNFATQDRKLIIPKNFGLTELDEIVAEGFQDITHRLIKSGIEITEKFLPSLEQHKELNAWHLSSVEANTAYKYYIQNDSNNFDPRVIKRIQQSNELKAVEYCETLISRQKNIELFEEELAGSLLLLPTVAILPPSFSEVENDDDYHRLNILSLRNTSLGNVMNGCSISIPFKYKGQTLGLMLTGINGEDIHLLEKAKQLASFL</sequence>
<keyword evidence="2" id="KW-0808">Transferase</keyword>
<organism evidence="2 3">
    <name type="scientific">Cocleimonas flava</name>
    <dbReference type="NCBI Taxonomy" id="634765"/>
    <lineage>
        <taxon>Bacteria</taxon>
        <taxon>Pseudomonadati</taxon>
        <taxon>Pseudomonadota</taxon>
        <taxon>Gammaproteobacteria</taxon>
        <taxon>Thiotrichales</taxon>
        <taxon>Thiotrichaceae</taxon>
        <taxon>Cocleimonas</taxon>
    </lineage>
</organism>
<dbReference type="Gene3D" id="3.90.1300.10">
    <property type="entry name" value="Amidase signature (AS) domain"/>
    <property type="match status" value="1"/>
</dbReference>
<evidence type="ECO:0000313" key="2">
    <source>
        <dbReference type="EMBL" id="TCJ88294.1"/>
    </source>
</evidence>
<comment type="caution">
    <text evidence="2">The sequence shown here is derived from an EMBL/GenBank/DDBJ whole genome shotgun (WGS) entry which is preliminary data.</text>
</comment>
<feature type="domain" description="Amidase" evidence="1">
    <location>
        <begin position="18"/>
        <end position="415"/>
    </location>
</feature>
<accession>A0A4R1F6U4</accession>
<dbReference type="RefSeq" id="WP_131904003.1">
    <property type="nucleotide sequence ID" value="NZ_BAAAFU010000008.1"/>
</dbReference>
<proteinExistence type="predicted"/>
<dbReference type="Pfam" id="PF01425">
    <property type="entry name" value="Amidase"/>
    <property type="match status" value="1"/>
</dbReference>
<dbReference type="AlphaFoldDB" id="A0A4R1F6U4"/>
<dbReference type="PANTHER" id="PTHR11895">
    <property type="entry name" value="TRANSAMIDASE"/>
    <property type="match status" value="1"/>
</dbReference>
<evidence type="ECO:0000259" key="1">
    <source>
        <dbReference type="Pfam" id="PF01425"/>
    </source>
</evidence>
<dbReference type="EMBL" id="SMFQ01000002">
    <property type="protein sequence ID" value="TCJ88294.1"/>
    <property type="molecule type" value="Genomic_DNA"/>
</dbReference>
<evidence type="ECO:0000313" key="3">
    <source>
        <dbReference type="Proteomes" id="UP000294887"/>
    </source>
</evidence>
<dbReference type="InterPro" id="IPR036928">
    <property type="entry name" value="AS_sf"/>
</dbReference>
<dbReference type="Proteomes" id="UP000294887">
    <property type="component" value="Unassembled WGS sequence"/>
</dbReference>
<reference evidence="2 3" key="1">
    <citation type="submission" date="2019-03" db="EMBL/GenBank/DDBJ databases">
        <title>Genomic Encyclopedia of Type Strains, Phase IV (KMG-IV): sequencing the most valuable type-strain genomes for metagenomic binning, comparative biology and taxonomic classification.</title>
        <authorList>
            <person name="Goeker M."/>
        </authorList>
    </citation>
    <scope>NUCLEOTIDE SEQUENCE [LARGE SCALE GENOMIC DNA]</scope>
    <source>
        <strain evidence="2 3">DSM 24830</strain>
    </source>
</reference>
<gene>
    <name evidence="2" type="ORF">EV695_0134</name>
</gene>